<accession>A0ABQ8BCV7</accession>
<proteinExistence type="predicted"/>
<gene>
    <name evidence="1" type="ORF">HID58_042160</name>
</gene>
<evidence type="ECO:0000313" key="2">
    <source>
        <dbReference type="Proteomes" id="UP000824890"/>
    </source>
</evidence>
<feature type="non-terminal residue" evidence="1">
    <location>
        <position position="98"/>
    </location>
</feature>
<comment type="caution">
    <text evidence="1">The sequence shown here is derived from an EMBL/GenBank/DDBJ whole genome shotgun (WGS) entry which is preliminary data.</text>
</comment>
<keyword evidence="2" id="KW-1185">Reference proteome</keyword>
<dbReference type="Proteomes" id="UP000824890">
    <property type="component" value="Unassembled WGS sequence"/>
</dbReference>
<protein>
    <submittedName>
        <fullName evidence="1">Uncharacterized protein</fullName>
    </submittedName>
</protein>
<dbReference type="EMBL" id="JAGKQM010000011">
    <property type="protein sequence ID" value="KAH0902657.1"/>
    <property type="molecule type" value="Genomic_DNA"/>
</dbReference>
<sequence>MRSRGFSARSSQINNVGSINQALMQSMEQKVRFLTHLLKLDCFSVCQHIWSFATATNDDAGDGTITQLLLKRVSICLSDEKLVTFGFDGPRRERHHCM</sequence>
<reference evidence="1 2" key="1">
    <citation type="submission" date="2021-05" db="EMBL/GenBank/DDBJ databases">
        <title>Genome Assembly of Synthetic Allotetraploid Brassica napus Reveals Homoeologous Exchanges between Subgenomes.</title>
        <authorList>
            <person name="Davis J.T."/>
        </authorList>
    </citation>
    <scope>NUCLEOTIDE SEQUENCE [LARGE SCALE GENOMIC DNA]</scope>
    <source>
        <strain evidence="2">cv. Da-Ae</strain>
        <tissue evidence="1">Seedling</tissue>
    </source>
</reference>
<organism evidence="1 2">
    <name type="scientific">Brassica napus</name>
    <name type="common">Rape</name>
    <dbReference type="NCBI Taxonomy" id="3708"/>
    <lineage>
        <taxon>Eukaryota</taxon>
        <taxon>Viridiplantae</taxon>
        <taxon>Streptophyta</taxon>
        <taxon>Embryophyta</taxon>
        <taxon>Tracheophyta</taxon>
        <taxon>Spermatophyta</taxon>
        <taxon>Magnoliopsida</taxon>
        <taxon>eudicotyledons</taxon>
        <taxon>Gunneridae</taxon>
        <taxon>Pentapetalae</taxon>
        <taxon>rosids</taxon>
        <taxon>malvids</taxon>
        <taxon>Brassicales</taxon>
        <taxon>Brassicaceae</taxon>
        <taxon>Brassiceae</taxon>
        <taxon>Brassica</taxon>
    </lineage>
</organism>
<name>A0ABQ8BCV7_BRANA</name>
<evidence type="ECO:0000313" key="1">
    <source>
        <dbReference type="EMBL" id="KAH0902657.1"/>
    </source>
</evidence>